<dbReference type="EMBL" id="JACRSO010000004">
    <property type="protein sequence ID" value="MBC8529708.1"/>
    <property type="molecule type" value="Genomic_DNA"/>
</dbReference>
<protein>
    <submittedName>
        <fullName evidence="2">Uncharacterized protein</fullName>
    </submittedName>
</protein>
<keyword evidence="1" id="KW-0472">Membrane</keyword>
<dbReference type="Proteomes" id="UP000654279">
    <property type="component" value="Unassembled WGS sequence"/>
</dbReference>
<feature type="transmembrane region" description="Helical" evidence="1">
    <location>
        <begin position="108"/>
        <end position="127"/>
    </location>
</feature>
<evidence type="ECO:0000313" key="2">
    <source>
        <dbReference type="EMBL" id="MBC8529708.1"/>
    </source>
</evidence>
<name>A0A926D1T8_9FIRM</name>
<gene>
    <name evidence="2" type="ORF">H8699_09735</name>
</gene>
<feature type="transmembrane region" description="Helical" evidence="1">
    <location>
        <begin position="150"/>
        <end position="170"/>
    </location>
</feature>
<reference evidence="2" key="1">
    <citation type="submission" date="2020-08" db="EMBL/GenBank/DDBJ databases">
        <title>Genome public.</title>
        <authorList>
            <person name="Liu C."/>
            <person name="Sun Q."/>
        </authorList>
    </citation>
    <scope>NUCLEOTIDE SEQUENCE</scope>
    <source>
        <strain evidence="2">NSJ-44</strain>
    </source>
</reference>
<keyword evidence="1" id="KW-1133">Transmembrane helix</keyword>
<sequence length="179" mass="18882">MDRREYLADPWDEEARAISPYLAGRYIRLRQRAMRGALPCAGAAVASRAVHVLLLRPATALPALRATHTALDAAIVLMLVGLLLDAGGALEAVGLGLGVLVAAGAAHLPYWLMMLAGYGAALFYGAYRQSPVAVFLYLCTSLIVLAKSPLPGPGALACGALLAAGMYFIAERRRKGHDL</sequence>
<comment type="caution">
    <text evidence="2">The sequence shown here is derived from an EMBL/GenBank/DDBJ whole genome shotgun (WGS) entry which is preliminary data.</text>
</comment>
<dbReference type="AlphaFoldDB" id="A0A926D1T8"/>
<keyword evidence="1" id="KW-0812">Transmembrane</keyword>
<feature type="transmembrane region" description="Helical" evidence="1">
    <location>
        <begin position="74"/>
        <end position="101"/>
    </location>
</feature>
<dbReference type="RefSeq" id="WP_249285527.1">
    <property type="nucleotide sequence ID" value="NZ_JACRSO010000004.1"/>
</dbReference>
<organism evidence="2 3">
    <name type="scientific">Luoshenia tenuis</name>
    <dbReference type="NCBI Taxonomy" id="2763654"/>
    <lineage>
        <taxon>Bacteria</taxon>
        <taxon>Bacillati</taxon>
        <taxon>Bacillota</taxon>
        <taxon>Clostridia</taxon>
        <taxon>Christensenellales</taxon>
        <taxon>Christensenellaceae</taxon>
        <taxon>Luoshenia</taxon>
    </lineage>
</organism>
<evidence type="ECO:0000256" key="1">
    <source>
        <dbReference type="SAM" id="Phobius"/>
    </source>
</evidence>
<keyword evidence="3" id="KW-1185">Reference proteome</keyword>
<accession>A0A926D1T8</accession>
<evidence type="ECO:0000313" key="3">
    <source>
        <dbReference type="Proteomes" id="UP000654279"/>
    </source>
</evidence>
<proteinExistence type="predicted"/>